<dbReference type="GO" id="GO:0000271">
    <property type="term" value="P:polysaccharide biosynthetic process"/>
    <property type="evidence" value="ECO:0007669"/>
    <property type="project" value="TreeGrafter"/>
</dbReference>
<keyword evidence="2" id="KW-0012">Acyltransferase</keyword>
<feature type="transmembrane region" description="Helical" evidence="1">
    <location>
        <begin position="197"/>
        <end position="213"/>
    </location>
</feature>
<dbReference type="PANTHER" id="PTHR23028">
    <property type="entry name" value="ACETYLTRANSFERASE"/>
    <property type="match status" value="1"/>
</dbReference>
<keyword evidence="1" id="KW-1133">Transmembrane helix</keyword>
<evidence type="ECO:0000256" key="1">
    <source>
        <dbReference type="SAM" id="Phobius"/>
    </source>
</evidence>
<dbReference type="GO" id="GO:0016020">
    <property type="term" value="C:membrane"/>
    <property type="evidence" value="ECO:0007669"/>
    <property type="project" value="TreeGrafter"/>
</dbReference>
<feature type="transmembrane region" description="Helical" evidence="1">
    <location>
        <begin position="15"/>
        <end position="38"/>
    </location>
</feature>
<feature type="transmembrane region" description="Helical" evidence="1">
    <location>
        <begin position="225"/>
        <end position="257"/>
    </location>
</feature>
<keyword evidence="1" id="KW-0812">Transmembrane</keyword>
<feature type="transmembrane region" description="Helical" evidence="1">
    <location>
        <begin position="298"/>
        <end position="320"/>
    </location>
</feature>
<accession>A0A831LTA9</accession>
<proteinExistence type="predicted"/>
<keyword evidence="1" id="KW-0472">Membrane</keyword>
<name>A0A831LTA9_9EURY</name>
<dbReference type="EMBL" id="DSBY01000003">
    <property type="protein sequence ID" value="HDS62535.1"/>
    <property type="molecule type" value="Genomic_DNA"/>
</dbReference>
<protein>
    <submittedName>
        <fullName evidence="2">Acyltransferase</fullName>
    </submittedName>
</protein>
<evidence type="ECO:0000313" key="2">
    <source>
        <dbReference type="EMBL" id="HDS62535.1"/>
    </source>
</evidence>
<dbReference type="PANTHER" id="PTHR23028:SF53">
    <property type="entry name" value="ACYL_TRANSF_3 DOMAIN-CONTAINING PROTEIN"/>
    <property type="match status" value="1"/>
</dbReference>
<comment type="caution">
    <text evidence="2">The sequence shown here is derived from an EMBL/GenBank/DDBJ whole genome shotgun (WGS) entry which is preliminary data.</text>
</comment>
<feature type="transmembrane region" description="Helical" evidence="1">
    <location>
        <begin position="45"/>
        <end position="65"/>
    </location>
</feature>
<feature type="transmembrane region" description="Helical" evidence="1">
    <location>
        <begin position="85"/>
        <end position="104"/>
    </location>
</feature>
<dbReference type="Proteomes" id="UP000885648">
    <property type="component" value="Unassembled WGS sequence"/>
</dbReference>
<keyword evidence="2" id="KW-0808">Transferase</keyword>
<gene>
    <name evidence="2" type="ORF">ENN52_00055</name>
</gene>
<feature type="transmembrane region" description="Helical" evidence="1">
    <location>
        <begin position="174"/>
        <end position="191"/>
    </location>
</feature>
<dbReference type="InterPro" id="IPR050879">
    <property type="entry name" value="Acyltransferase_3"/>
</dbReference>
<dbReference type="GO" id="GO:0016746">
    <property type="term" value="F:acyltransferase activity"/>
    <property type="evidence" value="ECO:0007669"/>
    <property type="project" value="UniProtKB-KW"/>
</dbReference>
<feature type="transmembrane region" description="Helical" evidence="1">
    <location>
        <begin position="147"/>
        <end position="167"/>
    </location>
</feature>
<organism evidence="2">
    <name type="scientific">Methanofollis liminatans</name>
    <dbReference type="NCBI Taxonomy" id="2201"/>
    <lineage>
        <taxon>Archaea</taxon>
        <taxon>Methanobacteriati</taxon>
        <taxon>Methanobacteriota</taxon>
        <taxon>Stenosarchaea group</taxon>
        <taxon>Methanomicrobia</taxon>
        <taxon>Methanomicrobiales</taxon>
        <taxon>Methanomicrobiaceae</taxon>
        <taxon>Methanofollis</taxon>
    </lineage>
</organism>
<reference evidence="2" key="1">
    <citation type="journal article" date="2020" name="mSystems">
        <title>Genome- and Community-Level Interaction Insights into Carbon Utilization and Element Cycling Functions of Hydrothermarchaeota in Hydrothermal Sediment.</title>
        <authorList>
            <person name="Zhou Z."/>
            <person name="Liu Y."/>
            <person name="Xu W."/>
            <person name="Pan J."/>
            <person name="Luo Z.H."/>
            <person name="Li M."/>
        </authorList>
    </citation>
    <scope>NUCLEOTIDE SEQUENCE</scope>
    <source>
        <strain evidence="2">SpSt-1183</strain>
    </source>
</reference>
<dbReference type="AlphaFoldDB" id="A0A831LTA9"/>
<sequence length="343" mass="37247">MTMQTPPRHGNNFDLIRLAAALVIVVSHAYVLQIGYAAMPATAPLLLVGYAALAALFTISGHLIPLSWLAQPDASRFFWKRSLRVLPGLVGAVVSTLFLIGPLATTLSPEGYFSALFSGAVATLPFFEDGSALGLFVANPVSFVNASLWTIPVECTMYVLVVVLGLLGALRKKSALLVLIAANLLLWLALYHDPALSKVRFTLYFLIGAYLSIHHPHLRYDGMTAFFLALALVAAAGTPLCSFLALVAIPYIVLWFAGLPVPALNRFGTHGDFSYGVYIYAYPVQQTIVLFLGPSLPLWLFCLLSIGITFPFAYLSWNFIEKRALGLKQVDLKSVRSALLSPD</sequence>